<dbReference type="Gene3D" id="1.20.1250.20">
    <property type="entry name" value="MFS general substrate transporter like domains"/>
    <property type="match status" value="1"/>
</dbReference>
<accession>A0A212D661</accession>
<dbReference type="GO" id="GO:0016020">
    <property type="term" value="C:membrane"/>
    <property type="evidence" value="ECO:0007669"/>
    <property type="project" value="UniProtKB-SubCell"/>
</dbReference>
<dbReference type="EMBL" id="MKHE01000006">
    <property type="protein sequence ID" value="OWK13728.1"/>
    <property type="molecule type" value="Genomic_DNA"/>
</dbReference>
<sequence length="203" mass="21310">MAGPAGDWPEAAAATSARSVLGGYRTYARRWVFLLVISLLSYSNATLWLSFAPVADTIARHFLLSTEQINWLSLVYLVVSIPSGVVAIWVLDSVGLRWALGTYILPAGLAFLLATACLWESVPPTPPSVGAAQSTSLSFLAGLKLLTRNKAYIILAVCFGGGIGIFSSFSALLEQVLCVNGYSSVSAGPELGAPRPDTALGAC</sequence>
<dbReference type="Proteomes" id="UP000242450">
    <property type="component" value="Chromosome 6"/>
</dbReference>
<keyword evidence="7" id="KW-1185">Reference proteome</keyword>
<dbReference type="AlphaFoldDB" id="A0A212D661"/>
<evidence type="ECO:0000313" key="6">
    <source>
        <dbReference type="EMBL" id="OWK13728.1"/>
    </source>
</evidence>
<evidence type="ECO:0000256" key="2">
    <source>
        <dbReference type="ARBA" id="ARBA00022692"/>
    </source>
</evidence>
<proteinExistence type="predicted"/>
<comment type="subcellular location">
    <subcellularLocation>
        <location evidence="1">Membrane</location>
        <topology evidence="1">Multi-pass membrane protein</topology>
    </subcellularLocation>
</comment>
<gene>
    <name evidence="6" type="ORF">Celaphus_00017214</name>
</gene>
<name>A0A212D661_CEREH</name>
<dbReference type="PANTHER" id="PTHR10924">
    <property type="entry name" value="MAJOR FACILITATOR SUPERFAMILY PROTEIN-RELATED"/>
    <property type="match status" value="1"/>
</dbReference>
<dbReference type="OrthoDB" id="422206at2759"/>
<protein>
    <submittedName>
        <fullName evidence="6">Uncharacterized protein</fullName>
    </submittedName>
</protein>
<evidence type="ECO:0000256" key="1">
    <source>
        <dbReference type="ARBA" id="ARBA00004141"/>
    </source>
</evidence>
<dbReference type="PANTHER" id="PTHR10924:SF6">
    <property type="entry name" value="SOLUTE CARRIER FAMILY 49 MEMBER A3"/>
    <property type="match status" value="1"/>
</dbReference>
<feature type="transmembrane region" description="Helical" evidence="5">
    <location>
        <begin position="71"/>
        <end position="91"/>
    </location>
</feature>
<feature type="transmembrane region" description="Helical" evidence="5">
    <location>
        <begin position="31"/>
        <end position="51"/>
    </location>
</feature>
<keyword evidence="4 5" id="KW-0472">Membrane</keyword>
<comment type="caution">
    <text evidence="6">The sequence shown here is derived from an EMBL/GenBank/DDBJ whole genome shotgun (WGS) entry which is preliminary data.</text>
</comment>
<dbReference type="SUPFAM" id="SSF103473">
    <property type="entry name" value="MFS general substrate transporter"/>
    <property type="match status" value="2"/>
</dbReference>
<evidence type="ECO:0000313" key="7">
    <source>
        <dbReference type="Proteomes" id="UP000242450"/>
    </source>
</evidence>
<keyword evidence="3 5" id="KW-1133">Transmembrane helix</keyword>
<dbReference type="InterPro" id="IPR036259">
    <property type="entry name" value="MFS_trans_sf"/>
</dbReference>
<reference evidence="6 7" key="1">
    <citation type="journal article" date="2018" name="Mol. Genet. Genomics">
        <title>The red deer Cervus elaphus genome CerEla1.0: sequencing, annotating, genes, and chromosomes.</title>
        <authorList>
            <person name="Bana N.A."/>
            <person name="Nyiri A."/>
            <person name="Nagy J."/>
            <person name="Frank K."/>
            <person name="Nagy T."/>
            <person name="Steger V."/>
            <person name="Schiller M."/>
            <person name="Lakatos P."/>
            <person name="Sugar L."/>
            <person name="Horn P."/>
            <person name="Barta E."/>
            <person name="Orosz L."/>
        </authorList>
    </citation>
    <scope>NUCLEOTIDE SEQUENCE [LARGE SCALE GENOMIC DNA]</scope>
    <source>
        <strain evidence="6">Hungarian</strain>
    </source>
</reference>
<evidence type="ECO:0000256" key="4">
    <source>
        <dbReference type="ARBA" id="ARBA00023136"/>
    </source>
</evidence>
<organism evidence="6 7">
    <name type="scientific">Cervus elaphus hippelaphus</name>
    <name type="common">European red deer</name>
    <dbReference type="NCBI Taxonomy" id="46360"/>
    <lineage>
        <taxon>Eukaryota</taxon>
        <taxon>Metazoa</taxon>
        <taxon>Chordata</taxon>
        <taxon>Craniata</taxon>
        <taxon>Vertebrata</taxon>
        <taxon>Euteleostomi</taxon>
        <taxon>Mammalia</taxon>
        <taxon>Eutheria</taxon>
        <taxon>Laurasiatheria</taxon>
        <taxon>Artiodactyla</taxon>
        <taxon>Ruminantia</taxon>
        <taxon>Pecora</taxon>
        <taxon>Cervidae</taxon>
        <taxon>Cervinae</taxon>
        <taxon>Cervus</taxon>
    </lineage>
</organism>
<feature type="transmembrane region" description="Helical" evidence="5">
    <location>
        <begin position="103"/>
        <end position="122"/>
    </location>
</feature>
<dbReference type="InterPro" id="IPR049680">
    <property type="entry name" value="FLVCR1-2_SLC49-like"/>
</dbReference>
<evidence type="ECO:0000256" key="5">
    <source>
        <dbReference type="SAM" id="Phobius"/>
    </source>
</evidence>
<feature type="transmembrane region" description="Helical" evidence="5">
    <location>
        <begin position="153"/>
        <end position="173"/>
    </location>
</feature>
<keyword evidence="2 5" id="KW-0812">Transmembrane</keyword>
<evidence type="ECO:0000256" key="3">
    <source>
        <dbReference type="ARBA" id="ARBA00022989"/>
    </source>
</evidence>